<keyword evidence="2" id="KW-1185">Reference proteome</keyword>
<accession>A0A1M6KLP0</accession>
<dbReference type="InterPro" id="IPR009003">
    <property type="entry name" value="Peptidase_S1_PA"/>
</dbReference>
<reference evidence="2" key="1">
    <citation type="submission" date="2016-11" db="EMBL/GenBank/DDBJ databases">
        <authorList>
            <person name="Varghese N."/>
            <person name="Submissions S."/>
        </authorList>
    </citation>
    <scope>NUCLEOTIDE SEQUENCE [LARGE SCALE GENOMIC DNA]</scope>
    <source>
        <strain evidence="2">DSM 16219</strain>
    </source>
</reference>
<proteinExistence type="predicted"/>
<name>A0A1M6KLP0_9BACT</name>
<dbReference type="Proteomes" id="UP000183994">
    <property type="component" value="Unassembled WGS sequence"/>
</dbReference>
<evidence type="ECO:0000313" key="1">
    <source>
        <dbReference type="EMBL" id="SHJ59883.1"/>
    </source>
</evidence>
<dbReference type="EMBL" id="FQZU01000009">
    <property type="protein sequence ID" value="SHJ59883.1"/>
    <property type="molecule type" value="Genomic_DNA"/>
</dbReference>
<organism evidence="1 2">
    <name type="scientific">Desulfatibacillum alkenivorans DSM 16219</name>
    <dbReference type="NCBI Taxonomy" id="1121393"/>
    <lineage>
        <taxon>Bacteria</taxon>
        <taxon>Pseudomonadati</taxon>
        <taxon>Thermodesulfobacteriota</taxon>
        <taxon>Desulfobacteria</taxon>
        <taxon>Desulfobacterales</taxon>
        <taxon>Desulfatibacillaceae</taxon>
        <taxon>Desulfatibacillum</taxon>
    </lineage>
</organism>
<protein>
    <submittedName>
        <fullName evidence="1">Uncharacterized protein</fullName>
    </submittedName>
</protein>
<sequence length="316" mass="34715">MAFTDLTVFEQAGILRRFIPGLEKRLKEDHPELVSLTLGNRERGGKVMEDELTLKAVVREKLAQPVNPLPSSITLRTRARAATQEESAAAIEIPIDVVSFPTSELTSAANVFAVNATGCLAGRILWANGGRAWLTVSHLLKFPGGATVNALTTRDGVRLPRAKGALWLQDPLQPGYPIDATAVVEEEDMQRYAAWTAAKIDSKIWTQQLNGLRGFYFVDQKGEFHALRYHTTCRAGIVQFTGGGYYPLVHLFQSDYAPYGGDSGGPVWLEYQQNQYLVGIQSGVTEGNFIVIPIDCVSRAFRNAGVMSGIWFKPLS</sequence>
<evidence type="ECO:0000313" key="2">
    <source>
        <dbReference type="Proteomes" id="UP000183994"/>
    </source>
</evidence>
<gene>
    <name evidence="1" type="ORF">SAMN02745216_01934</name>
</gene>
<dbReference type="AlphaFoldDB" id="A0A1M6KLP0"/>
<dbReference type="SUPFAM" id="SSF50494">
    <property type="entry name" value="Trypsin-like serine proteases"/>
    <property type="match status" value="2"/>
</dbReference>